<reference evidence="1" key="1">
    <citation type="submission" date="2018-02" db="EMBL/GenBank/DDBJ databases">
        <title>Rhizophora mucronata_Transcriptome.</title>
        <authorList>
            <person name="Meera S.P."/>
            <person name="Sreeshan A."/>
            <person name="Augustine A."/>
        </authorList>
    </citation>
    <scope>NUCLEOTIDE SEQUENCE</scope>
    <source>
        <tissue evidence="1">Leaf</tissue>
    </source>
</reference>
<dbReference type="EMBL" id="GGEC01067879">
    <property type="protein sequence ID" value="MBX48363.1"/>
    <property type="molecule type" value="Transcribed_RNA"/>
</dbReference>
<dbReference type="AlphaFoldDB" id="A0A2P2P0Y5"/>
<proteinExistence type="predicted"/>
<sequence>MALASQVKNSLVFPNSLLTNSMMNVAKSRVHLFARK</sequence>
<protein>
    <submittedName>
        <fullName evidence="1">Uncharacterized protein</fullName>
    </submittedName>
</protein>
<organism evidence="1">
    <name type="scientific">Rhizophora mucronata</name>
    <name type="common">Asiatic mangrove</name>
    <dbReference type="NCBI Taxonomy" id="61149"/>
    <lineage>
        <taxon>Eukaryota</taxon>
        <taxon>Viridiplantae</taxon>
        <taxon>Streptophyta</taxon>
        <taxon>Embryophyta</taxon>
        <taxon>Tracheophyta</taxon>
        <taxon>Spermatophyta</taxon>
        <taxon>Magnoliopsida</taxon>
        <taxon>eudicotyledons</taxon>
        <taxon>Gunneridae</taxon>
        <taxon>Pentapetalae</taxon>
        <taxon>rosids</taxon>
        <taxon>fabids</taxon>
        <taxon>Malpighiales</taxon>
        <taxon>Rhizophoraceae</taxon>
        <taxon>Rhizophora</taxon>
    </lineage>
</organism>
<evidence type="ECO:0000313" key="1">
    <source>
        <dbReference type="EMBL" id="MBX48363.1"/>
    </source>
</evidence>
<accession>A0A2P2P0Y5</accession>
<name>A0A2P2P0Y5_RHIMU</name>